<evidence type="ECO:0008006" key="3">
    <source>
        <dbReference type="Google" id="ProtNLM"/>
    </source>
</evidence>
<proteinExistence type="predicted"/>
<evidence type="ECO:0000313" key="2">
    <source>
        <dbReference type="Proteomes" id="UP000531594"/>
    </source>
</evidence>
<dbReference type="EMBL" id="JACHGK010000003">
    <property type="protein sequence ID" value="MBB6444661.1"/>
    <property type="molecule type" value="Genomic_DNA"/>
</dbReference>
<comment type="caution">
    <text evidence="1">The sequence shown here is derived from an EMBL/GenBank/DDBJ whole genome shotgun (WGS) entry which is preliminary data.</text>
</comment>
<name>A0A7X0HQ42_9BACI</name>
<gene>
    <name evidence="1" type="ORF">HNR53_001270</name>
</gene>
<keyword evidence="2" id="KW-1185">Reference proteome</keyword>
<protein>
    <recommendedName>
        <fullName evidence="3">YppG-like protein</fullName>
    </recommendedName>
</protein>
<dbReference type="Pfam" id="PF14179">
    <property type="entry name" value="YppG"/>
    <property type="match status" value="1"/>
</dbReference>
<evidence type="ECO:0000313" key="1">
    <source>
        <dbReference type="EMBL" id="MBB6444661.1"/>
    </source>
</evidence>
<sequence length="189" mass="21149">MMNHRGGLTAMYGQMYNHYYYDGYQIMPIQPNAVPPYSQQPYPVANRQNGFHRPQVLPYVNTLPFPNYPPAPEMNPHYLQGINGFQQESIYQQQNGTQAQHVFQNPLNPSTQNAVHPQQQMGSNPYMNPYPKGSVMAKQPSGMKTVLNSFKSQDGSLDINKMVDTAGQMINAVSQVSSVVKGFGGMFKA</sequence>
<organism evidence="1 2">
    <name type="scientific">Bacillus benzoevorans</name>
    <dbReference type="NCBI Taxonomy" id="1456"/>
    <lineage>
        <taxon>Bacteria</taxon>
        <taxon>Bacillati</taxon>
        <taxon>Bacillota</taxon>
        <taxon>Bacilli</taxon>
        <taxon>Bacillales</taxon>
        <taxon>Bacillaceae</taxon>
        <taxon>Bacillus</taxon>
    </lineage>
</organism>
<dbReference type="InterPro" id="IPR025555">
    <property type="entry name" value="YppG"/>
</dbReference>
<dbReference type="AlphaFoldDB" id="A0A7X0HQ42"/>
<dbReference type="Proteomes" id="UP000531594">
    <property type="component" value="Unassembled WGS sequence"/>
</dbReference>
<accession>A0A7X0HQ42</accession>
<reference evidence="1 2" key="1">
    <citation type="submission" date="2020-08" db="EMBL/GenBank/DDBJ databases">
        <title>Genomic Encyclopedia of Type Strains, Phase IV (KMG-IV): sequencing the most valuable type-strain genomes for metagenomic binning, comparative biology and taxonomic classification.</title>
        <authorList>
            <person name="Goeker M."/>
        </authorList>
    </citation>
    <scope>NUCLEOTIDE SEQUENCE [LARGE SCALE GENOMIC DNA]</scope>
    <source>
        <strain evidence="1 2">DSM 5391</strain>
    </source>
</reference>